<comment type="caution">
    <text evidence="1">The sequence shown here is derived from an EMBL/GenBank/DDBJ whole genome shotgun (WGS) entry which is preliminary data.</text>
</comment>
<dbReference type="AlphaFoldDB" id="A0A4D4KBM1"/>
<gene>
    <name evidence="1" type="ORF">SANT12839_065640</name>
</gene>
<evidence type="ECO:0000313" key="1">
    <source>
        <dbReference type="EMBL" id="GDY45682.1"/>
    </source>
</evidence>
<organism evidence="1 2">
    <name type="scientific">Streptomyces antimycoticus</name>
    <dbReference type="NCBI Taxonomy" id="68175"/>
    <lineage>
        <taxon>Bacteria</taxon>
        <taxon>Bacillati</taxon>
        <taxon>Actinomycetota</taxon>
        <taxon>Actinomycetes</taxon>
        <taxon>Kitasatosporales</taxon>
        <taxon>Streptomycetaceae</taxon>
        <taxon>Streptomyces</taxon>
        <taxon>Streptomyces violaceusniger group</taxon>
    </lineage>
</organism>
<sequence>MRRESATSPFNENGWLAPRAREKSYRIIPGDQIGNPEVRRLMTSDGSTLSDWGKYTTLTHQSPYGDFQVHYYYNPATGRMLNYDYKVVLNRR</sequence>
<proteinExistence type="predicted"/>
<reference evidence="1 2" key="1">
    <citation type="journal article" date="2020" name="Int. J. Syst. Evol. Microbiol.">
        <title>Reclassification of Streptomyces castelarensis and Streptomyces sporoclivatus as later heterotypic synonyms of Streptomyces antimycoticus.</title>
        <authorList>
            <person name="Komaki H."/>
            <person name="Tamura T."/>
        </authorList>
    </citation>
    <scope>NUCLEOTIDE SEQUENCE [LARGE SCALE GENOMIC DNA]</scope>
    <source>
        <strain evidence="1 2">NBRC 12839</strain>
    </source>
</reference>
<dbReference type="EMBL" id="BJHV01000001">
    <property type="protein sequence ID" value="GDY45682.1"/>
    <property type="molecule type" value="Genomic_DNA"/>
</dbReference>
<protein>
    <submittedName>
        <fullName evidence="1">Uncharacterized protein</fullName>
    </submittedName>
</protein>
<evidence type="ECO:0000313" key="2">
    <source>
        <dbReference type="Proteomes" id="UP000299290"/>
    </source>
</evidence>
<keyword evidence="2" id="KW-1185">Reference proteome</keyword>
<dbReference type="Proteomes" id="UP000299290">
    <property type="component" value="Unassembled WGS sequence"/>
</dbReference>
<name>A0A4D4KBM1_9ACTN</name>
<accession>A0A4D4KBM1</accession>